<name>A0AAW0YIV0_9TREE</name>
<dbReference type="InterPro" id="IPR036236">
    <property type="entry name" value="Znf_C2H2_sf"/>
</dbReference>
<feature type="compositionally biased region" description="Polar residues" evidence="2">
    <location>
        <begin position="448"/>
        <end position="459"/>
    </location>
</feature>
<dbReference type="GO" id="GO:0008270">
    <property type="term" value="F:zinc ion binding"/>
    <property type="evidence" value="ECO:0007669"/>
    <property type="project" value="UniProtKB-KW"/>
</dbReference>
<accession>A0AAW0YIV0</accession>
<evidence type="ECO:0000313" key="5">
    <source>
        <dbReference type="Proteomes" id="UP001388673"/>
    </source>
</evidence>
<feature type="region of interest" description="Disordered" evidence="2">
    <location>
        <begin position="511"/>
        <end position="669"/>
    </location>
</feature>
<reference evidence="4 5" key="1">
    <citation type="journal article" date="2024" name="bioRxiv">
        <title>Comparative genomics of Cryptococcus and Kwoniella reveals pathogenesis evolution and contrasting karyotype dynamics via intercentromeric recombination or chromosome fusion.</title>
        <authorList>
            <person name="Coelho M.A."/>
            <person name="David-Palma M."/>
            <person name="Shea T."/>
            <person name="Bowers K."/>
            <person name="McGinley-Smith S."/>
            <person name="Mohammad A.W."/>
            <person name="Gnirke A."/>
            <person name="Yurkov A.M."/>
            <person name="Nowrousian M."/>
            <person name="Sun S."/>
            <person name="Cuomo C.A."/>
            <person name="Heitman J."/>
        </authorList>
    </citation>
    <scope>NUCLEOTIDE SEQUENCE [LARGE SCALE GENOMIC DNA]</scope>
    <source>
        <strain evidence="4 5">CBS 13917</strain>
    </source>
</reference>
<feature type="compositionally biased region" description="Polar residues" evidence="2">
    <location>
        <begin position="88"/>
        <end position="106"/>
    </location>
</feature>
<dbReference type="PROSITE" id="PS00028">
    <property type="entry name" value="ZINC_FINGER_C2H2_1"/>
    <property type="match status" value="1"/>
</dbReference>
<feature type="compositionally biased region" description="Low complexity" evidence="2">
    <location>
        <begin position="181"/>
        <end position="206"/>
    </location>
</feature>
<protein>
    <recommendedName>
        <fullName evidence="3">C2H2-type domain-containing protein</fullName>
    </recommendedName>
</protein>
<keyword evidence="1" id="KW-0479">Metal-binding</keyword>
<evidence type="ECO:0000259" key="3">
    <source>
        <dbReference type="PROSITE" id="PS50157"/>
    </source>
</evidence>
<evidence type="ECO:0000256" key="2">
    <source>
        <dbReference type="SAM" id="MobiDB-lite"/>
    </source>
</evidence>
<feature type="region of interest" description="Disordered" evidence="2">
    <location>
        <begin position="324"/>
        <end position="359"/>
    </location>
</feature>
<gene>
    <name evidence="4" type="ORF">IAR55_005098</name>
</gene>
<dbReference type="Proteomes" id="UP001388673">
    <property type="component" value="Unassembled WGS sequence"/>
</dbReference>
<feature type="compositionally biased region" description="Polar residues" evidence="2">
    <location>
        <begin position="326"/>
        <end position="337"/>
    </location>
</feature>
<feature type="compositionally biased region" description="Basic and acidic residues" evidence="2">
    <location>
        <begin position="116"/>
        <end position="134"/>
    </location>
</feature>
<feature type="domain" description="C2H2-type" evidence="3">
    <location>
        <begin position="779"/>
        <end position="804"/>
    </location>
</feature>
<feature type="compositionally biased region" description="Polar residues" evidence="2">
    <location>
        <begin position="416"/>
        <end position="426"/>
    </location>
</feature>
<keyword evidence="1" id="KW-0862">Zinc</keyword>
<feature type="region of interest" description="Disordered" evidence="2">
    <location>
        <begin position="690"/>
        <end position="712"/>
    </location>
</feature>
<proteinExistence type="predicted"/>
<feature type="region of interest" description="Disordered" evidence="2">
    <location>
        <begin position="1"/>
        <end position="135"/>
    </location>
</feature>
<evidence type="ECO:0000313" key="4">
    <source>
        <dbReference type="EMBL" id="KAK8849762.1"/>
    </source>
</evidence>
<evidence type="ECO:0000256" key="1">
    <source>
        <dbReference type="PROSITE-ProRule" id="PRU00042"/>
    </source>
</evidence>
<feature type="compositionally biased region" description="Basic and acidic residues" evidence="2">
    <location>
        <begin position="548"/>
        <end position="557"/>
    </location>
</feature>
<dbReference type="PROSITE" id="PS50157">
    <property type="entry name" value="ZINC_FINGER_C2H2_2"/>
    <property type="match status" value="1"/>
</dbReference>
<comment type="caution">
    <text evidence="4">The sequence shown here is derived from an EMBL/GenBank/DDBJ whole genome shotgun (WGS) entry which is preliminary data.</text>
</comment>
<keyword evidence="1" id="KW-0863">Zinc-finger</keyword>
<sequence length="804" mass="83792">MVSTKSPQPKSPPSTHKVRSPRSPRSPRHKAIPTEAFTPLSSVLADEPMVIDPPSSTTVTSAASPPLDLRLRRVISGGTDGSTSVSTNLATPTTGSVPMSPSSTGVRTPRPRKAPLKSDADSMDIDGKKEKDGGHQLASEMDGLQVQSPSNGNGTLPTSALGISQVSAGDFPLPQKQTQPSSLSSNSTSGHDRSYSSSTDSTSTSSVNHSIIPPHFGSSYGAEGFPVHPMYSRSPEGSPAAYATQGGGPELGHVIGHGNGNSSSTSNGGGIDPDLAARQAAVLAKADEAVRQLNNTATLFQGPSTPGLPQYDPSFQIPRNYANFVTPHQPNPAVTRQSSTSSSTTDAASTSSEESDWCIPTIEWVPTNPTSPGVQHSPYLHSPGTMFAQRERDRAASASAGKMPPPSLAGKGVSSPRRTSGASTNGHLEAPPLQHVQSGGLPVGASAATPSGLRQSSALPSGVAADTVDDDDDDATVGQGRDRSPSTSSQSAQSGLDLLWRAAHGIAQPAPYDASFEHKGKRKAGAEAVDKWRSSGIPTGVGAPPSAGEHREVKVEKPSNTGLPRKRRRSEAQMEVIDPSLRREGYADEDEEAAMGDEAGGEADEAARESTGSEYQSASPSEENGSDDESEYHTGRPRGRQSGGATRGRISGGSRRVGAAGGAVRGKGGAVMNAASAPGGVTRGGTIKKVRKVGDSPSGGSKGGRKGSVTGSVPAGGVQCEYVNPLPPYNRCTDVFTRKYDLPRHMARHARREGELVYEGKLTEDKAILWRTIKDKPKVTCQSCGESFTRMDALKRHQAKQHHH</sequence>
<dbReference type="SUPFAM" id="SSF57667">
    <property type="entry name" value="beta-beta-alpha zinc fingers"/>
    <property type="match status" value="1"/>
</dbReference>
<feature type="compositionally biased region" description="Basic residues" evidence="2">
    <location>
        <begin position="16"/>
        <end position="31"/>
    </location>
</feature>
<feature type="compositionally biased region" description="Polar residues" evidence="2">
    <location>
        <begin position="610"/>
        <end position="623"/>
    </location>
</feature>
<feature type="region of interest" description="Disordered" evidence="2">
    <location>
        <begin position="391"/>
        <end position="495"/>
    </location>
</feature>
<dbReference type="Gene3D" id="3.30.160.60">
    <property type="entry name" value="Classic Zinc Finger"/>
    <property type="match status" value="1"/>
</dbReference>
<dbReference type="SMART" id="SM00355">
    <property type="entry name" value="ZnF_C2H2"/>
    <property type="match status" value="2"/>
</dbReference>
<organism evidence="4 5">
    <name type="scientific">Kwoniella newhampshirensis</name>
    <dbReference type="NCBI Taxonomy" id="1651941"/>
    <lineage>
        <taxon>Eukaryota</taxon>
        <taxon>Fungi</taxon>
        <taxon>Dikarya</taxon>
        <taxon>Basidiomycota</taxon>
        <taxon>Agaricomycotina</taxon>
        <taxon>Tremellomycetes</taxon>
        <taxon>Tremellales</taxon>
        <taxon>Cryptococcaceae</taxon>
        <taxon>Kwoniella</taxon>
    </lineage>
</organism>
<dbReference type="GeneID" id="92182356"/>
<feature type="region of interest" description="Disordered" evidence="2">
    <location>
        <begin position="166"/>
        <end position="207"/>
    </location>
</feature>
<feature type="compositionally biased region" description="Basic and acidic residues" evidence="2">
    <location>
        <begin position="524"/>
        <end position="533"/>
    </location>
</feature>
<feature type="compositionally biased region" description="Gly residues" evidence="2">
    <location>
        <begin position="659"/>
        <end position="669"/>
    </location>
</feature>
<dbReference type="RefSeq" id="XP_066801650.1">
    <property type="nucleotide sequence ID" value="XM_066948191.1"/>
</dbReference>
<feature type="compositionally biased region" description="Low complexity" evidence="2">
    <location>
        <begin position="647"/>
        <end position="658"/>
    </location>
</feature>
<feature type="compositionally biased region" description="Low complexity" evidence="2">
    <location>
        <begin position="338"/>
        <end position="352"/>
    </location>
</feature>
<dbReference type="InterPro" id="IPR013087">
    <property type="entry name" value="Znf_C2H2_type"/>
</dbReference>
<feature type="compositionally biased region" description="Low complexity" evidence="2">
    <location>
        <begin position="53"/>
        <end position="66"/>
    </location>
</feature>
<dbReference type="KEGG" id="kne:92182356"/>
<feature type="compositionally biased region" description="Low complexity" evidence="2">
    <location>
        <begin position="485"/>
        <end position="494"/>
    </location>
</feature>
<dbReference type="AlphaFoldDB" id="A0AAW0YIV0"/>
<keyword evidence="5" id="KW-1185">Reference proteome</keyword>
<dbReference type="EMBL" id="JBCAWK010000009">
    <property type="protein sequence ID" value="KAK8849762.1"/>
    <property type="molecule type" value="Genomic_DNA"/>
</dbReference>
<feature type="compositionally biased region" description="Acidic residues" evidence="2">
    <location>
        <begin position="587"/>
        <end position="604"/>
    </location>
</feature>